<evidence type="ECO:0000256" key="9">
    <source>
        <dbReference type="SAM" id="Coils"/>
    </source>
</evidence>
<evidence type="ECO:0000256" key="5">
    <source>
        <dbReference type="ARBA" id="ARBA00022833"/>
    </source>
</evidence>
<feature type="region of interest" description="Disordered" evidence="10">
    <location>
        <begin position="433"/>
        <end position="454"/>
    </location>
</feature>
<reference evidence="13" key="1">
    <citation type="submission" date="2025-08" db="UniProtKB">
        <authorList>
            <consortium name="Ensembl"/>
        </authorList>
    </citation>
    <scope>IDENTIFICATION</scope>
</reference>
<feature type="region of interest" description="Disordered" evidence="10">
    <location>
        <begin position="669"/>
        <end position="698"/>
    </location>
</feature>
<dbReference type="AlphaFoldDB" id="A0A8C9FI56"/>
<feature type="compositionally biased region" description="Low complexity" evidence="10">
    <location>
        <begin position="108"/>
        <end position="134"/>
    </location>
</feature>
<evidence type="ECO:0000259" key="11">
    <source>
        <dbReference type="PROSITE" id="PS50157"/>
    </source>
</evidence>
<dbReference type="PROSITE" id="PS50157">
    <property type="entry name" value="ZINC_FINGER_C2H2_2"/>
    <property type="match status" value="3"/>
</dbReference>
<evidence type="ECO:0000256" key="1">
    <source>
        <dbReference type="ARBA" id="ARBA00004123"/>
    </source>
</evidence>
<name>A0A8C9FI56_PAVCR</name>
<feature type="domain" description="KRAB" evidence="12">
    <location>
        <begin position="242"/>
        <end position="313"/>
    </location>
</feature>
<dbReference type="InterPro" id="IPR013087">
    <property type="entry name" value="Znf_C2H2_type"/>
</dbReference>
<dbReference type="SUPFAM" id="SSF57667">
    <property type="entry name" value="beta-beta-alpha zinc fingers"/>
    <property type="match status" value="1"/>
</dbReference>
<keyword evidence="9" id="KW-0175">Coiled coil</keyword>
<dbReference type="CDD" id="cd07765">
    <property type="entry name" value="KRAB_A-box"/>
    <property type="match status" value="1"/>
</dbReference>
<feature type="compositionally biased region" description="Basic and acidic residues" evidence="10">
    <location>
        <begin position="675"/>
        <end position="688"/>
    </location>
</feature>
<dbReference type="InterPro" id="IPR036051">
    <property type="entry name" value="KRAB_dom_sf"/>
</dbReference>
<feature type="compositionally biased region" description="Basic and acidic residues" evidence="10">
    <location>
        <begin position="174"/>
        <end position="187"/>
    </location>
</feature>
<feature type="region of interest" description="Disordered" evidence="10">
    <location>
        <begin position="557"/>
        <end position="587"/>
    </location>
</feature>
<keyword evidence="5" id="KW-0862">Zinc</keyword>
<evidence type="ECO:0000313" key="14">
    <source>
        <dbReference type="Proteomes" id="UP000694428"/>
    </source>
</evidence>
<dbReference type="PANTHER" id="PTHR24381:SF390">
    <property type="entry name" value="ZINC FINGER PROTEIN 37 HOMOLOG"/>
    <property type="match status" value="1"/>
</dbReference>
<evidence type="ECO:0000256" key="2">
    <source>
        <dbReference type="ARBA" id="ARBA00022723"/>
    </source>
</evidence>
<reference evidence="13" key="2">
    <citation type="submission" date="2025-09" db="UniProtKB">
        <authorList>
            <consortium name="Ensembl"/>
        </authorList>
    </citation>
    <scope>IDENTIFICATION</scope>
</reference>
<dbReference type="PANTHER" id="PTHR24381">
    <property type="entry name" value="ZINC FINGER PROTEIN"/>
    <property type="match status" value="1"/>
</dbReference>
<dbReference type="SUPFAM" id="SSF109640">
    <property type="entry name" value="KRAB domain (Kruppel-associated box)"/>
    <property type="match status" value="1"/>
</dbReference>
<dbReference type="Ensembl" id="ENSPSTT00000015781.1">
    <property type="protein sequence ID" value="ENSPSTP00000015036.1"/>
    <property type="gene ID" value="ENSPSTG00000010666.1"/>
</dbReference>
<dbReference type="InterPro" id="IPR001909">
    <property type="entry name" value="KRAB"/>
</dbReference>
<evidence type="ECO:0000256" key="4">
    <source>
        <dbReference type="ARBA" id="ARBA00022771"/>
    </source>
</evidence>
<accession>A0A8C9FI56</accession>
<keyword evidence="6" id="KW-0238">DNA-binding</keyword>
<feature type="region of interest" description="Disordered" evidence="10">
    <location>
        <begin position="336"/>
        <end position="366"/>
    </location>
</feature>
<comment type="subcellular location">
    <subcellularLocation>
        <location evidence="1">Nucleus</location>
    </subcellularLocation>
</comment>
<dbReference type="PROSITE" id="PS00028">
    <property type="entry name" value="ZINC_FINGER_C2H2_1"/>
    <property type="match status" value="2"/>
</dbReference>
<dbReference type="Gene3D" id="3.30.160.60">
    <property type="entry name" value="Classic Zinc Finger"/>
    <property type="match status" value="2"/>
</dbReference>
<organism evidence="13 14">
    <name type="scientific">Pavo cristatus</name>
    <name type="common">Indian peafowl</name>
    <name type="synonym">Blue peafowl</name>
    <dbReference type="NCBI Taxonomy" id="9049"/>
    <lineage>
        <taxon>Eukaryota</taxon>
        <taxon>Metazoa</taxon>
        <taxon>Chordata</taxon>
        <taxon>Craniata</taxon>
        <taxon>Vertebrata</taxon>
        <taxon>Euteleostomi</taxon>
        <taxon>Archelosauria</taxon>
        <taxon>Archosauria</taxon>
        <taxon>Dinosauria</taxon>
        <taxon>Saurischia</taxon>
        <taxon>Theropoda</taxon>
        <taxon>Coelurosauria</taxon>
        <taxon>Aves</taxon>
        <taxon>Neognathae</taxon>
        <taxon>Galloanserae</taxon>
        <taxon>Galliformes</taxon>
        <taxon>Phasianidae</taxon>
        <taxon>Phasianinae</taxon>
        <taxon>Pavo</taxon>
    </lineage>
</organism>
<evidence type="ECO:0000256" key="10">
    <source>
        <dbReference type="SAM" id="MobiDB-lite"/>
    </source>
</evidence>
<evidence type="ECO:0000256" key="3">
    <source>
        <dbReference type="ARBA" id="ARBA00022737"/>
    </source>
</evidence>
<evidence type="ECO:0000259" key="12">
    <source>
        <dbReference type="PROSITE" id="PS50805"/>
    </source>
</evidence>
<evidence type="ECO:0000313" key="13">
    <source>
        <dbReference type="Ensembl" id="ENSPSTP00000015036.1"/>
    </source>
</evidence>
<keyword evidence="14" id="KW-1185">Reference proteome</keyword>
<feature type="domain" description="C2H2-type" evidence="11">
    <location>
        <begin position="498"/>
        <end position="525"/>
    </location>
</feature>
<feature type="domain" description="C2H2-type" evidence="11">
    <location>
        <begin position="526"/>
        <end position="555"/>
    </location>
</feature>
<feature type="compositionally biased region" description="Low complexity" evidence="10">
    <location>
        <begin position="349"/>
        <end position="362"/>
    </location>
</feature>
<sequence>MGIWDLGPELCAGTPGHSLPPHRDTRTRALTLRVRTAELSLALCVGTSGWGPPSRTVGSGPSFHVGAPNSGPQFCAETPDPRFPPHTASPRPGSRPRTTPPNRPHRPGPTCTAPRAAAAASTAPGVVPPEGAAALCHSTPCRPEGAMNGEERPHGRVNREGGALRAPASRGRCRHEAGGGSDGERRRWPGGLPRSVPSPRVSARVMEELYARIEALERRLERAEEALREREAWGLRLPSVPVTFKDVFVEFSRDEWALLDDEQKELHRSVMQSNYEMLVSLYCDLAKPEVLLQMERGEPCMPAEPDLEGAAVSLKPGAESNGPGCVSGEALLQVETEQSPEGRCRNLADSRSPSDGPDSSAPHVPQEAIGAPADLSHPAASPPCPIPTCCREVLTLGLPPSPPPAAAGAKVGIPGEVLQEGIGAEEGLQKEDLKGAGSSGQCLAADAPEEPSKEEMPDLCQTAAHVEPSGSADLLGKPEESVGRTTACQRNSSREKFYRCVVCGKNFLLKINLIIHQKSHSNWVPYVCIECDQAFTSKKKIRRHLRIRAATGFCPPSNTEGGSSLAPCRAAQPHTQGSSTREQWEKPNHNRFSLSPQKIMYTCTECMENFSSQNFLMLHQRTHADRHHFTLCLCCNRSFVWASEFVRQSNAGRKGYWCSECQKAYKRLHRPRGHQKTDVRRESPRECSSKLPLHVEPV</sequence>
<keyword evidence="3" id="KW-0677">Repeat</keyword>
<proteinExistence type="predicted"/>
<keyword evidence="4 8" id="KW-0863">Zinc-finger</keyword>
<feature type="compositionally biased region" description="Basic and acidic residues" evidence="10">
    <location>
        <begin position="149"/>
        <end position="159"/>
    </location>
</feature>
<dbReference type="SMART" id="SM00349">
    <property type="entry name" value="KRAB"/>
    <property type="match status" value="1"/>
</dbReference>
<protein>
    <submittedName>
        <fullName evidence="13">Uncharacterized protein</fullName>
    </submittedName>
</protein>
<feature type="domain" description="C2H2-type" evidence="11">
    <location>
        <begin position="601"/>
        <end position="628"/>
    </location>
</feature>
<feature type="region of interest" description="Disordered" evidence="10">
    <location>
        <begin position="1"/>
        <end position="25"/>
    </location>
</feature>
<keyword evidence="2" id="KW-0479">Metal-binding</keyword>
<dbReference type="PROSITE" id="PS50805">
    <property type="entry name" value="KRAB"/>
    <property type="match status" value="1"/>
</dbReference>
<dbReference type="Pfam" id="PF01352">
    <property type="entry name" value="KRAB"/>
    <property type="match status" value="1"/>
</dbReference>
<dbReference type="GO" id="GO:0000977">
    <property type="term" value="F:RNA polymerase II transcription regulatory region sequence-specific DNA binding"/>
    <property type="evidence" value="ECO:0007669"/>
    <property type="project" value="TreeGrafter"/>
</dbReference>
<dbReference type="SMART" id="SM00355">
    <property type="entry name" value="ZnF_C2H2"/>
    <property type="match status" value="3"/>
</dbReference>
<feature type="coiled-coil region" evidence="9">
    <location>
        <begin position="206"/>
        <end position="233"/>
    </location>
</feature>
<dbReference type="GO" id="GO:0005634">
    <property type="term" value="C:nucleus"/>
    <property type="evidence" value="ECO:0007669"/>
    <property type="project" value="UniProtKB-SubCell"/>
</dbReference>
<evidence type="ECO:0000256" key="7">
    <source>
        <dbReference type="ARBA" id="ARBA00023242"/>
    </source>
</evidence>
<dbReference type="InterPro" id="IPR036236">
    <property type="entry name" value="Znf_C2H2_sf"/>
</dbReference>
<evidence type="ECO:0000256" key="6">
    <source>
        <dbReference type="ARBA" id="ARBA00023125"/>
    </source>
</evidence>
<dbReference type="GO" id="GO:0000981">
    <property type="term" value="F:DNA-binding transcription factor activity, RNA polymerase II-specific"/>
    <property type="evidence" value="ECO:0007669"/>
    <property type="project" value="TreeGrafter"/>
</dbReference>
<feature type="region of interest" description="Disordered" evidence="10">
    <location>
        <begin position="48"/>
        <end position="198"/>
    </location>
</feature>
<evidence type="ECO:0000256" key="8">
    <source>
        <dbReference type="PROSITE-ProRule" id="PRU00042"/>
    </source>
</evidence>
<dbReference type="FunFam" id="3.30.160.60:FF:000065">
    <property type="entry name" value="B-cell CLL/lymphoma 6, member B"/>
    <property type="match status" value="1"/>
</dbReference>
<dbReference type="Gene3D" id="6.10.140.140">
    <property type="match status" value="1"/>
</dbReference>
<keyword evidence="7" id="KW-0539">Nucleus</keyword>
<dbReference type="Proteomes" id="UP000694428">
    <property type="component" value="Unplaced"/>
</dbReference>
<dbReference type="GO" id="GO:0008270">
    <property type="term" value="F:zinc ion binding"/>
    <property type="evidence" value="ECO:0007669"/>
    <property type="project" value="UniProtKB-KW"/>
</dbReference>